<dbReference type="Proteomes" id="UP000001555">
    <property type="component" value="Unassembled WGS sequence"/>
</dbReference>
<name>B7QGE2_IXOSC</name>
<dbReference type="EMBL" id="DS930868">
    <property type="protein sequence ID" value="EEC17914.1"/>
    <property type="molecule type" value="Genomic_DNA"/>
</dbReference>
<evidence type="ECO:0000256" key="3">
    <source>
        <dbReference type="ARBA" id="ARBA00023157"/>
    </source>
</evidence>
<reference evidence="8" key="2">
    <citation type="submission" date="2020-05" db="UniProtKB">
        <authorList>
            <consortium name="EnsemblMetazoa"/>
        </authorList>
    </citation>
    <scope>IDENTIFICATION</scope>
    <source>
        <strain evidence="8">wikel</strain>
    </source>
</reference>
<sequence length="1111" mass="127318">MSLQNRALEDSAFETGKEYVYHYNGRLQIKNPEQPLQSSGFAFRSKVVAQPKSDHTYFKITDFEVDSFNGDRIILDDHQFNYHSTDDLREFIERPFAGTFSHGKIVEIAIGREEPLWSKNLKKGVLSTFQLDLVTGRQNNPHVEEYTTREHGLHGNCETKYLVTEKEGHIEVFKVRDLDLCDKEAHIVYGRIKGHKCVECEAMETHPLSSTFEVKYRLDGTPQHYVIKHASAASDTLFQPFGAGKAVRVVVNRTLFLDEERAANADMQLPDDVGVSDELTHSFSEYGKAQTLEDLKHPNHYITDSKLQNGRQKFVEGLNHLAAFGYDDSDIGSVDTKESGALRFLLLFRSMASMRYEDIEQVYEQNVVNAPEPNRQNVRRLFLDVLAAAGSNPHVAFGLKLLKEGKLSGGDAEHFLTRLPLNLKEHSPALITQLAVRLRLFRSVQHLRYVVPLWDNVQRFSKPLDYTQSQLALSSGYDPEYDYGGATIFSMIQADDSYLPRSLYLKAKDYYAGYSYDTIAMSFEGWGLNKLIDGVAGPRPGSTKNLWNFGGRRRFTREASAKDRKEIEDALPIQDWPFDPFYARIGLSMYGNEIDTWEIDERMLAELKESDKPGDDPWDILTKKVRRKSFFLNNDYVLLVPTDMGVSVFMDFKSVDFAFIDRQKFDFARTADDKFSLDVKRRYVFENRGFSVVGVALTFNETAVGSGSDSRTVLSLPLELKATLDTLNHKLHLQRPLALPWNILNHHNRPSTFALPFDPTRDIGNAVIQLADPPTPLYNKFELTEIDRGFRTDSLPIGLNVEGSMLSKGLSEGLHKFWYEMDWRQKFYYAAMNPHWHPRELRLTLVEAEKNFPTTIELDLSHKFLKPEDARESKFPITFNGKFTHTDDDAQQIRENAEAKPRSPNRLRPYYLRDMYAKCVHHQKLGIPLNYYCVKYMYYSSRLGKLTMDVEYKKLKPLLPGLYYHMTEYHSHSEDHVGFFGVIGEHMDGPTGKLRVVSQVPPRHKCADVLVSTSDGHHFFHPHVPLYSHILEPRVFVAFGYSNIAEYTAYYKQSEYGPPTASFYRGSLCGLCADYNYDRLNELLGSDHQVHNDTLEFAESYVVPSSDCTPP</sequence>
<dbReference type="EMBL" id="ABJB010659735">
    <property type="status" value="NOT_ANNOTATED_CDS"/>
    <property type="molecule type" value="Genomic_DNA"/>
</dbReference>
<dbReference type="InterPro" id="IPR015816">
    <property type="entry name" value="Vitellinogen_b-sht_N"/>
</dbReference>
<dbReference type="OrthoDB" id="160294at2759"/>
<evidence type="ECO:0000259" key="6">
    <source>
        <dbReference type="PROSITE" id="PS51211"/>
    </source>
</evidence>
<dbReference type="EMBL" id="ABJB010221876">
    <property type="status" value="NOT_ANNOTATED_CDS"/>
    <property type="molecule type" value="Genomic_DNA"/>
</dbReference>
<dbReference type="EMBL" id="ABJB010996721">
    <property type="status" value="NOT_ANNOTATED_CDS"/>
    <property type="molecule type" value="Genomic_DNA"/>
</dbReference>
<proteinExistence type="evidence at protein level"/>
<reference evidence="7 9" key="1">
    <citation type="submission" date="2008-03" db="EMBL/GenBank/DDBJ databases">
        <title>Annotation of Ixodes scapularis.</title>
        <authorList>
            <consortium name="Ixodes scapularis Genome Project Consortium"/>
            <person name="Caler E."/>
            <person name="Hannick L.I."/>
            <person name="Bidwell S."/>
            <person name="Joardar V."/>
            <person name="Thiagarajan M."/>
            <person name="Amedeo P."/>
            <person name="Galinsky K.J."/>
            <person name="Schobel S."/>
            <person name="Inman J."/>
            <person name="Hostetler J."/>
            <person name="Miller J."/>
            <person name="Hammond M."/>
            <person name="Megy K."/>
            <person name="Lawson D."/>
            <person name="Kodira C."/>
            <person name="Sutton G."/>
            <person name="Meyer J."/>
            <person name="Hill C.A."/>
            <person name="Birren B."/>
            <person name="Nene V."/>
            <person name="Collins F."/>
            <person name="Alarcon-Chaidez F."/>
            <person name="Wikel S."/>
            <person name="Strausberg R."/>
        </authorList>
    </citation>
    <scope>NUCLEOTIDE SEQUENCE [LARGE SCALE GENOMIC DNA]</scope>
    <source>
        <strain evidence="9">Wikel</strain>
        <strain evidence="7">Wikel colony</strain>
    </source>
</reference>
<dbReference type="InterPro" id="IPR001747">
    <property type="entry name" value="Vitellogenin_N"/>
</dbReference>
<dbReference type="InterPro" id="IPR011030">
    <property type="entry name" value="Lipovitellin_superhlx_dom"/>
</dbReference>
<evidence type="ECO:0000256" key="4">
    <source>
        <dbReference type="ARBA" id="ARBA00023180"/>
    </source>
</evidence>
<keyword evidence="2" id="KW-0758">Storage protein</keyword>
<dbReference type="PANTHER" id="PTHR23345">
    <property type="entry name" value="VITELLOGENIN-RELATED"/>
    <property type="match status" value="1"/>
</dbReference>
<dbReference type="Pfam" id="PF09172">
    <property type="entry name" value="Vit_open_b-sht"/>
    <property type="match status" value="1"/>
</dbReference>
<evidence type="ECO:0000313" key="8">
    <source>
        <dbReference type="EnsemblMetazoa" id="ISCW012423-PA"/>
    </source>
</evidence>
<keyword evidence="1" id="KW-0732">Signal</keyword>
<evidence type="ECO:0000256" key="5">
    <source>
        <dbReference type="PROSITE-ProRule" id="PRU00557"/>
    </source>
</evidence>
<dbReference type="VEuPathDB" id="VectorBase:ISCI012423"/>
<organism>
    <name type="scientific">Ixodes scapularis</name>
    <name type="common">Black-legged tick</name>
    <name type="synonym">Deer tick</name>
    <dbReference type="NCBI Taxonomy" id="6945"/>
    <lineage>
        <taxon>Eukaryota</taxon>
        <taxon>Metazoa</taxon>
        <taxon>Ecdysozoa</taxon>
        <taxon>Arthropoda</taxon>
        <taxon>Chelicerata</taxon>
        <taxon>Arachnida</taxon>
        <taxon>Acari</taxon>
        <taxon>Parasitiformes</taxon>
        <taxon>Ixodida</taxon>
        <taxon>Ixodoidea</taxon>
        <taxon>Ixodidae</taxon>
        <taxon>Ixodinae</taxon>
        <taxon>Ixodes</taxon>
    </lineage>
</organism>
<feature type="domain" description="Vitellogenin" evidence="6">
    <location>
        <begin position="13"/>
        <end position="507"/>
    </location>
</feature>
<keyword evidence="10" id="KW-1267">Proteomics identification</keyword>
<evidence type="ECO:0007829" key="10">
    <source>
        <dbReference type="PeptideAtlas" id="B7QGE2"/>
    </source>
</evidence>
<evidence type="ECO:0000256" key="2">
    <source>
        <dbReference type="ARBA" id="ARBA00022761"/>
    </source>
</evidence>
<dbReference type="PaxDb" id="6945-B7QGE2"/>
<dbReference type="EnsemblMetazoa" id="ISCW012423-RA">
    <property type="protein sequence ID" value="ISCW012423-PA"/>
    <property type="gene ID" value="ISCW012423"/>
</dbReference>
<dbReference type="EMBL" id="ABJB010616602">
    <property type="status" value="NOT_ANNOTATED_CDS"/>
    <property type="molecule type" value="Genomic_DNA"/>
</dbReference>
<keyword evidence="4" id="KW-0325">Glycoprotein</keyword>
<accession>B7QGE2</accession>
<dbReference type="EMBL" id="ABJB010099014">
    <property type="status" value="NOT_ANNOTATED_CDS"/>
    <property type="molecule type" value="Genomic_DNA"/>
</dbReference>
<dbReference type="SUPFAM" id="SSF56968">
    <property type="entry name" value="Lipovitellin-phosvitin complex, beta-sheet shell regions"/>
    <property type="match status" value="2"/>
</dbReference>
<dbReference type="VEuPathDB" id="VectorBase:ISCW012423"/>
<dbReference type="SMART" id="SM01169">
    <property type="entry name" value="DUF1943"/>
    <property type="match status" value="1"/>
</dbReference>
<keyword evidence="9" id="KW-1185">Reference proteome</keyword>
<protein>
    <submittedName>
        <fullName evidence="7">Hemelipoglycoprotein, putative</fullName>
    </submittedName>
</protein>
<dbReference type="InterPro" id="IPR015255">
    <property type="entry name" value="Vitellinogen_open_b-sht"/>
</dbReference>
<dbReference type="PANTHER" id="PTHR23345:SF15">
    <property type="entry name" value="VITELLOGENIN 1-RELATED"/>
    <property type="match status" value="1"/>
</dbReference>
<dbReference type="InParanoid" id="B7QGE2"/>
<feature type="disulfide bond" evidence="5">
    <location>
        <begin position="197"/>
        <end position="200"/>
    </location>
</feature>
<comment type="caution">
    <text evidence="5">Lacks conserved residue(s) required for the propagation of feature annotation.</text>
</comment>
<dbReference type="SMART" id="SM00638">
    <property type="entry name" value="LPD_N"/>
    <property type="match status" value="1"/>
</dbReference>
<evidence type="ECO:0000313" key="9">
    <source>
        <dbReference type="Proteomes" id="UP000001555"/>
    </source>
</evidence>
<dbReference type="Gene3D" id="2.30.230.10">
    <property type="entry name" value="Lipovitellin, beta-sheet shell regions, chain A"/>
    <property type="match status" value="1"/>
</dbReference>
<dbReference type="EMBL" id="ABJB010027957">
    <property type="status" value="NOT_ANNOTATED_CDS"/>
    <property type="molecule type" value="Genomic_DNA"/>
</dbReference>
<dbReference type="VEuPathDB" id="VectorBase:ISCP_024312"/>
<dbReference type="HOGENOM" id="CLU_002920_1_0_1"/>
<dbReference type="GO" id="GO:0045735">
    <property type="term" value="F:nutrient reservoir activity"/>
    <property type="evidence" value="ECO:0007669"/>
    <property type="project" value="UniProtKB-KW"/>
</dbReference>
<dbReference type="PROSITE" id="PS51211">
    <property type="entry name" value="VITELLOGENIN"/>
    <property type="match status" value="1"/>
</dbReference>
<dbReference type="GO" id="GO:0005319">
    <property type="term" value="F:lipid transporter activity"/>
    <property type="evidence" value="ECO:0000318"/>
    <property type="project" value="GO_Central"/>
</dbReference>
<gene>
    <name evidence="7" type="ORF">IscW_ISCW012423</name>
</gene>
<dbReference type="EMBL" id="ABJB010488838">
    <property type="status" value="NOT_ANNOTATED_CDS"/>
    <property type="molecule type" value="Genomic_DNA"/>
</dbReference>
<dbReference type="EMBL" id="ABJB010136095">
    <property type="status" value="NOT_ANNOTATED_CDS"/>
    <property type="molecule type" value="Genomic_DNA"/>
</dbReference>
<dbReference type="Gene3D" id="1.25.10.20">
    <property type="entry name" value="Vitellinogen, superhelical"/>
    <property type="match status" value="1"/>
</dbReference>
<dbReference type="AlphaFoldDB" id="B7QGE2"/>
<dbReference type="InterPro" id="IPR050733">
    <property type="entry name" value="Vitellogenin/Apolipophorin"/>
</dbReference>
<dbReference type="InterPro" id="IPR015819">
    <property type="entry name" value="Lipid_transp_b-sht_shell"/>
</dbReference>
<keyword evidence="3 5" id="KW-1015">Disulfide bond</keyword>
<dbReference type="SUPFAM" id="SSF48431">
    <property type="entry name" value="Lipovitellin-phosvitin complex, superhelical domain"/>
    <property type="match status" value="1"/>
</dbReference>
<dbReference type="EMBL" id="ABJB010347394">
    <property type="status" value="NOT_ANNOTATED_CDS"/>
    <property type="molecule type" value="Genomic_DNA"/>
</dbReference>
<dbReference type="Pfam" id="PF01347">
    <property type="entry name" value="Vitellogenin_N"/>
    <property type="match status" value="1"/>
</dbReference>
<evidence type="ECO:0000256" key="1">
    <source>
        <dbReference type="ARBA" id="ARBA00022729"/>
    </source>
</evidence>
<evidence type="ECO:0000313" key="7">
    <source>
        <dbReference type="EMBL" id="EEC17914.1"/>
    </source>
</evidence>